<comment type="caution">
    <text evidence="1">The sequence shown here is derived from an EMBL/GenBank/DDBJ whole genome shotgun (WGS) entry which is preliminary data.</text>
</comment>
<name>A0A8S1N7W2_9CILI</name>
<reference evidence="1" key="1">
    <citation type="submission" date="2021-01" db="EMBL/GenBank/DDBJ databases">
        <authorList>
            <consortium name="Genoscope - CEA"/>
            <person name="William W."/>
        </authorList>
    </citation>
    <scope>NUCLEOTIDE SEQUENCE</scope>
</reference>
<protein>
    <submittedName>
        <fullName evidence="1">Uncharacterized protein</fullName>
    </submittedName>
</protein>
<dbReference type="EMBL" id="CAJJDN010000052">
    <property type="protein sequence ID" value="CAD8088092.1"/>
    <property type="molecule type" value="Genomic_DNA"/>
</dbReference>
<dbReference type="Proteomes" id="UP000692954">
    <property type="component" value="Unassembled WGS sequence"/>
</dbReference>
<gene>
    <name evidence="1" type="ORF">PSON_ATCC_30995.1.T0520178</name>
</gene>
<proteinExistence type="predicted"/>
<accession>A0A8S1N7W2</accession>
<dbReference type="OrthoDB" id="288780at2759"/>
<sequence length="126" mass="14776">MGLACSSSSRKPNKCQLQEIQYPIMIAQNFISIIGQLQLSDDIIGDLRYNLNQLIIQRSKLAHCIARLQKRYSDYHLSDLENQFQTLLKTVESILEDCQLKIHFPIIEQCLLEQLELHRYNMKQQL</sequence>
<dbReference type="AlphaFoldDB" id="A0A8S1N7W2"/>
<evidence type="ECO:0000313" key="1">
    <source>
        <dbReference type="EMBL" id="CAD8088092.1"/>
    </source>
</evidence>
<organism evidence="1 2">
    <name type="scientific">Paramecium sonneborni</name>
    <dbReference type="NCBI Taxonomy" id="65129"/>
    <lineage>
        <taxon>Eukaryota</taxon>
        <taxon>Sar</taxon>
        <taxon>Alveolata</taxon>
        <taxon>Ciliophora</taxon>
        <taxon>Intramacronucleata</taxon>
        <taxon>Oligohymenophorea</taxon>
        <taxon>Peniculida</taxon>
        <taxon>Parameciidae</taxon>
        <taxon>Paramecium</taxon>
    </lineage>
</organism>
<evidence type="ECO:0000313" key="2">
    <source>
        <dbReference type="Proteomes" id="UP000692954"/>
    </source>
</evidence>
<keyword evidence="2" id="KW-1185">Reference proteome</keyword>